<dbReference type="KEGG" id="mflu:HZU40_24575"/>
<proteinExistence type="predicted"/>
<reference evidence="4 5" key="1">
    <citation type="submission" date="2020-07" db="EMBL/GenBank/DDBJ databases">
        <title>Draft genome sequence of four isobutane-metabolizing strains capable of cometabolically degrading diverse ether contaminants.</title>
        <authorList>
            <person name="Chen W."/>
            <person name="Faulkner N."/>
            <person name="Smith C."/>
            <person name="Hyman M."/>
        </authorList>
    </citation>
    <scope>NUCLEOTIDE SEQUENCE [LARGE SCALE GENOMIC DNA]</scope>
    <source>
        <strain evidence="4 5">2A</strain>
    </source>
</reference>
<keyword evidence="4" id="KW-0378">Hydrolase</keyword>
<dbReference type="CDD" id="cd01026">
    <property type="entry name" value="TOPRIM_OLD"/>
    <property type="match status" value="1"/>
</dbReference>
<dbReference type="Pfam" id="PF20469">
    <property type="entry name" value="OLD-like_TOPRIM"/>
    <property type="match status" value="1"/>
</dbReference>
<evidence type="ECO:0000313" key="4">
    <source>
        <dbReference type="EMBL" id="QNJ91353.1"/>
    </source>
</evidence>
<dbReference type="SUPFAM" id="SSF52540">
    <property type="entry name" value="P-loop containing nucleoside triphosphate hydrolases"/>
    <property type="match status" value="1"/>
</dbReference>
<dbReference type="PANTHER" id="PTHR43581">
    <property type="entry name" value="ATP/GTP PHOSPHATASE"/>
    <property type="match status" value="1"/>
</dbReference>
<feature type="region of interest" description="Disordered" evidence="1">
    <location>
        <begin position="541"/>
        <end position="564"/>
    </location>
</feature>
<evidence type="ECO:0000313" key="5">
    <source>
        <dbReference type="Proteomes" id="UP000515498"/>
    </source>
</evidence>
<accession>A0A7G8PAI7</accession>
<feature type="domain" description="Endonuclease GajA/Old nuclease/RecF-like AAA" evidence="2">
    <location>
        <begin position="1"/>
        <end position="417"/>
    </location>
</feature>
<dbReference type="Gene3D" id="3.40.50.300">
    <property type="entry name" value="P-loop containing nucleotide triphosphate hydrolases"/>
    <property type="match status" value="1"/>
</dbReference>
<dbReference type="PANTHER" id="PTHR43581:SF2">
    <property type="entry name" value="EXCINUCLEASE ATPASE SUBUNIT"/>
    <property type="match status" value="1"/>
</dbReference>
<feature type="domain" description="OLD protein-like TOPRIM" evidence="3">
    <location>
        <begin position="472"/>
        <end position="536"/>
    </location>
</feature>
<dbReference type="Pfam" id="PF13175">
    <property type="entry name" value="AAA_15"/>
    <property type="match status" value="1"/>
</dbReference>
<dbReference type="GO" id="GO:0004519">
    <property type="term" value="F:endonuclease activity"/>
    <property type="evidence" value="ECO:0007669"/>
    <property type="project" value="UniProtKB-KW"/>
</dbReference>
<dbReference type="InterPro" id="IPR041685">
    <property type="entry name" value="AAA_GajA/Old/RecF-like"/>
</dbReference>
<evidence type="ECO:0000256" key="1">
    <source>
        <dbReference type="SAM" id="MobiDB-lite"/>
    </source>
</evidence>
<keyword evidence="4" id="KW-0255">Endonuclease</keyword>
<dbReference type="InterPro" id="IPR034139">
    <property type="entry name" value="TOPRIM_OLD"/>
</dbReference>
<gene>
    <name evidence="4" type="ORF">HZU40_24575</name>
</gene>
<name>A0A7G8PAI7_9MYCO</name>
<sequence length="730" mass="82162">MHIRSFRIQNFRRLKNVRVDLEQDQTIFVGANNSGKTSATHVFQLFLSDQLRGAFQIYDFSADCWSEFNSFDIDKGDADQELPQIIFDLWLHVDDENLHRVIDLIPTLEWDSDRVGVRLRYAPRSGSELIERFKEARDKIAGAATEDSSSYKPWPQSMVEYLTKQLNREYEIKYEILDPSRCDDELVPYQGYEPFNFGTQQSPAAKILDSIVHIDILNAQRHLSDDESRGRSEELSKRLSRFYTRNLEKLDDDLGALEAISNSENRLNNHFAEVFKPTIESLGEVGYPGLGNPGLLIKATLSAHSILNGSARVHYTLPKGSTGETFPLDLTLPDQYNGLGLKNLIYMVIEILDFHQAWANSDDSRAPIHLVIIEEPEVHLHAQLQQVFIRKILDVLPDDEPAFGTQLIITTHSTHIIYESNFAPIRYFCRATLDDGPPLSDVKNLSIFYEGETEPTRRFLQQYMKLTHCDLFFADAAVLVEGNVERLLLPLIIDREVPGLRPCHLTILEVGGAFAHKFENLLNFIGLPTLVITDLDSVLQPPPTEDSSGKKVTPRPKACMADASGAKTSNETLKQWLPKMTSISELLAADDGAKLSSDGKVGPVRVAYQTPQNVVWQEISTLRTARTLEEAFALANLTWTQQDSNAHLGLQIDDSSTLDIDTLHEEIYKRVRSLDKTNFALGVIACPDEKWVSPTYIVDGLQWLQGQIVPESSVEEVLTVEISPAVAGKS</sequence>
<dbReference type="EMBL" id="CP059894">
    <property type="protein sequence ID" value="QNJ91353.1"/>
    <property type="molecule type" value="Genomic_DNA"/>
</dbReference>
<dbReference type="InterPro" id="IPR027417">
    <property type="entry name" value="P-loop_NTPase"/>
</dbReference>
<dbReference type="Proteomes" id="UP000515498">
    <property type="component" value="Chromosome"/>
</dbReference>
<dbReference type="InterPro" id="IPR051396">
    <property type="entry name" value="Bact_Antivir_Def_Nuclease"/>
</dbReference>
<evidence type="ECO:0000259" key="2">
    <source>
        <dbReference type="Pfam" id="PF13175"/>
    </source>
</evidence>
<evidence type="ECO:0000259" key="3">
    <source>
        <dbReference type="Pfam" id="PF20469"/>
    </source>
</evidence>
<organism evidence="4 5">
    <name type="scientific">Mycolicibacterium fluoranthenivorans</name>
    <dbReference type="NCBI Taxonomy" id="258505"/>
    <lineage>
        <taxon>Bacteria</taxon>
        <taxon>Bacillati</taxon>
        <taxon>Actinomycetota</taxon>
        <taxon>Actinomycetes</taxon>
        <taxon>Mycobacteriales</taxon>
        <taxon>Mycobacteriaceae</taxon>
        <taxon>Mycolicibacterium</taxon>
    </lineage>
</organism>
<protein>
    <submittedName>
        <fullName evidence="4">ATP-dependent endonuclease</fullName>
    </submittedName>
</protein>
<dbReference type="RefSeq" id="WP_187096109.1">
    <property type="nucleotide sequence ID" value="NZ_CP059894.1"/>
</dbReference>
<keyword evidence="4" id="KW-0540">Nuclease</keyword>
<dbReference type="AlphaFoldDB" id="A0A7G8PAI7"/>